<gene>
    <name evidence="2" type="ORF">FB465_5719</name>
</gene>
<keyword evidence="3" id="KW-1185">Reference proteome</keyword>
<evidence type="ECO:0000313" key="2">
    <source>
        <dbReference type="EMBL" id="TWE20565.1"/>
    </source>
</evidence>
<organism evidence="2 3">
    <name type="scientific">Kitasatospora atroaurantiaca</name>
    <dbReference type="NCBI Taxonomy" id="285545"/>
    <lineage>
        <taxon>Bacteria</taxon>
        <taxon>Bacillati</taxon>
        <taxon>Actinomycetota</taxon>
        <taxon>Actinomycetes</taxon>
        <taxon>Kitasatosporales</taxon>
        <taxon>Streptomycetaceae</taxon>
        <taxon>Kitasatospora</taxon>
    </lineage>
</organism>
<dbReference type="Proteomes" id="UP000318416">
    <property type="component" value="Unassembled WGS sequence"/>
</dbReference>
<feature type="transmembrane region" description="Helical" evidence="1">
    <location>
        <begin position="57"/>
        <end position="77"/>
    </location>
</feature>
<accession>A0A561EY86</accession>
<dbReference type="AlphaFoldDB" id="A0A561EY86"/>
<name>A0A561EY86_9ACTN</name>
<evidence type="ECO:0000256" key="1">
    <source>
        <dbReference type="SAM" id="Phobius"/>
    </source>
</evidence>
<feature type="transmembrane region" description="Helical" evidence="1">
    <location>
        <begin position="21"/>
        <end position="42"/>
    </location>
</feature>
<evidence type="ECO:0000313" key="3">
    <source>
        <dbReference type="Proteomes" id="UP000318416"/>
    </source>
</evidence>
<keyword evidence="1" id="KW-0812">Transmembrane</keyword>
<feature type="transmembrane region" description="Helical" evidence="1">
    <location>
        <begin position="216"/>
        <end position="235"/>
    </location>
</feature>
<keyword evidence="1" id="KW-0472">Membrane</keyword>
<dbReference type="EMBL" id="VIVR01000001">
    <property type="protein sequence ID" value="TWE20565.1"/>
    <property type="molecule type" value="Genomic_DNA"/>
</dbReference>
<dbReference type="OrthoDB" id="4529884at2"/>
<evidence type="ECO:0008006" key="4">
    <source>
        <dbReference type="Google" id="ProtNLM"/>
    </source>
</evidence>
<feature type="transmembrane region" description="Helical" evidence="1">
    <location>
        <begin position="145"/>
        <end position="163"/>
    </location>
</feature>
<protein>
    <recommendedName>
        <fullName evidence="4">ABC-2 family transporter</fullName>
    </recommendedName>
</protein>
<reference evidence="2 3" key="1">
    <citation type="submission" date="2019-06" db="EMBL/GenBank/DDBJ databases">
        <title>Sequencing the genomes of 1000 actinobacteria strains.</title>
        <authorList>
            <person name="Klenk H.-P."/>
        </authorList>
    </citation>
    <scope>NUCLEOTIDE SEQUENCE [LARGE SCALE GENOMIC DNA]</scope>
    <source>
        <strain evidence="2 3">DSM 41649</strain>
    </source>
</reference>
<feature type="transmembrane region" description="Helical" evidence="1">
    <location>
        <begin position="103"/>
        <end position="125"/>
    </location>
</feature>
<feature type="transmembrane region" description="Helical" evidence="1">
    <location>
        <begin position="170"/>
        <end position="190"/>
    </location>
</feature>
<keyword evidence="1" id="KW-1133">Transmembrane helix</keyword>
<proteinExistence type="predicted"/>
<sequence>MTTTTVLRSEWTKLTTLRSQWVTPLLALVLTVGLTATVQIAYGDIDTSITDDPSVGIYYGLNFGQVALVCFGVLLIGQEYGSGTIRSSLTAVPRRGLLYGSKLALGAGVGAAVGLAATAGCFLASDATVGVDPNAPGMVRSAVAGVLYQPLLVVLCLGATAMLRNLTAAMGLLTPTIFLATPLLSAVPGVREVVQFLPDRAGQYALRNLDDPQIHYGHWTGLLVMAVWSAAAAYGGHRSLQRHDA</sequence>
<dbReference type="RefSeq" id="WP_145794995.1">
    <property type="nucleotide sequence ID" value="NZ_BAAABR010000047.1"/>
</dbReference>
<comment type="caution">
    <text evidence="2">The sequence shown here is derived from an EMBL/GenBank/DDBJ whole genome shotgun (WGS) entry which is preliminary data.</text>
</comment>